<dbReference type="PANTHER" id="PTHR43364:SF4">
    <property type="entry name" value="NAD(P)-LINKED OXIDOREDUCTASE SUPERFAMILY PROTEIN"/>
    <property type="match status" value="1"/>
</dbReference>
<name>A0A0B7B6G7_9EUPU</name>
<reference evidence="4" key="1">
    <citation type="submission" date="2014-12" db="EMBL/GenBank/DDBJ databases">
        <title>Insight into the proteome of Arion vulgaris.</title>
        <authorList>
            <person name="Aradska J."/>
            <person name="Bulat T."/>
            <person name="Smidak R."/>
            <person name="Sarate P."/>
            <person name="Gangsoo J."/>
            <person name="Sialana F."/>
            <person name="Bilban M."/>
            <person name="Lubec G."/>
        </authorList>
    </citation>
    <scope>NUCLEOTIDE SEQUENCE</scope>
    <source>
        <tissue evidence="4">Skin</tissue>
    </source>
</reference>
<dbReference type="GO" id="GO:0016491">
    <property type="term" value="F:oxidoreductase activity"/>
    <property type="evidence" value="ECO:0007669"/>
    <property type="project" value="UniProtKB-KW"/>
</dbReference>
<dbReference type="InterPro" id="IPR050523">
    <property type="entry name" value="AKR_Detox_Biosynth"/>
</dbReference>
<feature type="non-terminal residue" evidence="4">
    <location>
        <position position="1"/>
    </location>
</feature>
<protein>
    <recommendedName>
        <fullName evidence="3">NADP-dependent oxidoreductase domain-containing protein</fullName>
    </recommendedName>
</protein>
<gene>
    <name evidence="4" type="primary">ORF161062</name>
</gene>
<organism evidence="4">
    <name type="scientific">Arion vulgaris</name>
    <dbReference type="NCBI Taxonomy" id="1028688"/>
    <lineage>
        <taxon>Eukaryota</taxon>
        <taxon>Metazoa</taxon>
        <taxon>Spiralia</taxon>
        <taxon>Lophotrochozoa</taxon>
        <taxon>Mollusca</taxon>
        <taxon>Gastropoda</taxon>
        <taxon>Heterobranchia</taxon>
        <taxon>Euthyneura</taxon>
        <taxon>Panpulmonata</taxon>
        <taxon>Eupulmonata</taxon>
        <taxon>Stylommatophora</taxon>
        <taxon>Helicina</taxon>
        <taxon>Arionoidea</taxon>
        <taxon>Arionidae</taxon>
        <taxon>Arion</taxon>
    </lineage>
</organism>
<dbReference type="EMBL" id="HACG01040855">
    <property type="protein sequence ID" value="CEK87720.1"/>
    <property type="molecule type" value="Transcribed_RNA"/>
</dbReference>
<feature type="domain" description="NADP-dependent oxidoreductase" evidence="3">
    <location>
        <begin position="78"/>
        <end position="207"/>
    </location>
</feature>
<dbReference type="Pfam" id="PF00248">
    <property type="entry name" value="Aldo_ket_red"/>
    <property type="match status" value="1"/>
</dbReference>
<evidence type="ECO:0000256" key="2">
    <source>
        <dbReference type="ARBA" id="ARBA00038157"/>
    </source>
</evidence>
<dbReference type="PANTHER" id="PTHR43364">
    <property type="entry name" value="NADH-SPECIFIC METHYLGLYOXAL REDUCTASE-RELATED"/>
    <property type="match status" value="1"/>
</dbReference>
<dbReference type="InterPro" id="IPR036812">
    <property type="entry name" value="NAD(P)_OxRdtase_dom_sf"/>
</dbReference>
<sequence>SNLFPAQSVMSSDGGSKKKCIFSKKSYKIENQATEINQVTPVKQSQTSSVTDKMPVTITDKNKTPYAFLGRSGLRVSNICLGTMTFGESQIFQAGQSDVDTSHKILNRFAEWGGNFVDTADAYGPYRSEEIIGQWLERQERDNFVIGTKCRADLGVAKNANNVGLSRRHITASIDGSLKRLHTDFVDVYQTHLWDSATPLEETLRTL</sequence>
<evidence type="ECO:0000256" key="1">
    <source>
        <dbReference type="ARBA" id="ARBA00023002"/>
    </source>
</evidence>
<dbReference type="SUPFAM" id="SSF51430">
    <property type="entry name" value="NAD(P)-linked oxidoreductase"/>
    <property type="match status" value="1"/>
</dbReference>
<evidence type="ECO:0000259" key="3">
    <source>
        <dbReference type="Pfam" id="PF00248"/>
    </source>
</evidence>
<keyword evidence="1" id="KW-0560">Oxidoreductase</keyword>
<accession>A0A0B7B6G7</accession>
<evidence type="ECO:0000313" key="4">
    <source>
        <dbReference type="EMBL" id="CEK87720.1"/>
    </source>
</evidence>
<dbReference type="AlphaFoldDB" id="A0A0B7B6G7"/>
<dbReference type="InterPro" id="IPR023210">
    <property type="entry name" value="NADP_OxRdtase_dom"/>
</dbReference>
<dbReference type="Gene3D" id="3.20.20.100">
    <property type="entry name" value="NADP-dependent oxidoreductase domain"/>
    <property type="match status" value="1"/>
</dbReference>
<feature type="non-terminal residue" evidence="4">
    <location>
        <position position="207"/>
    </location>
</feature>
<proteinExistence type="inferred from homology"/>
<comment type="similarity">
    <text evidence="2">Belongs to the aldo/keto reductase family. Aldo/keto reductase 2 subfamily.</text>
</comment>